<evidence type="ECO:0000259" key="5">
    <source>
        <dbReference type="PROSITE" id="PS51387"/>
    </source>
</evidence>
<evidence type="ECO:0000256" key="4">
    <source>
        <dbReference type="ARBA" id="ARBA00023002"/>
    </source>
</evidence>
<dbReference type="Pfam" id="PF01565">
    <property type="entry name" value="FAD_binding_4"/>
    <property type="match status" value="1"/>
</dbReference>
<gene>
    <name evidence="6" type="ORF">GQX73_g1248</name>
</gene>
<dbReference type="InterPro" id="IPR006094">
    <property type="entry name" value="Oxid_FAD_bind_N"/>
</dbReference>
<dbReference type="AlphaFoldDB" id="A0A7C8MVB4"/>
<dbReference type="InterPro" id="IPR016169">
    <property type="entry name" value="FAD-bd_PCMH_sub2"/>
</dbReference>
<evidence type="ECO:0000313" key="7">
    <source>
        <dbReference type="Proteomes" id="UP000481858"/>
    </source>
</evidence>
<evidence type="ECO:0000313" key="6">
    <source>
        <dbReference type="EMBL" id="KAF2972270.1"/>
    </source>
</evidence>
<dbReference type="GO" id="GO:0016491">
    <property type="term" value="F:oxidoreductase activity"/>
    <property type="evidence" value="ECO:0007669"/>
    <property type="project" value="UniProtKB-KW"/>
</dbReference>
<reference evidence="6 7" key="1">
    <citation type="submission" date="2019-12" db="EMBL/GenBank/DDBJ databases">
        <title>Draft genome sequence of the ascomycete Xylaria multiplex DSM 110363.</title>
        <authorList>
            <person name="Buettner E."/>
            <person name="Kellner H."/>
        </authorList>
    </citation>
    <scope>NUCLEOTIDE SEQUENCE [LARGE SCALE GENOMIC DNA]</scope>
    <source>
        <strain evidence="6 7">DSM 110363</strain>
    </source>
</reference>
<dbReference type="PROSITE" id="PS51387">
    <property type="entry name" value="FAD_PCMH"/>
    <property type="match status" value="1"/>
</dbReference>
<evidence type="ECO:0000256" key="2">
    <source>
        <dbReference type="ARBA" id="ARBA00022630"/>
    </source>
</evidence>
<keyword evidence="2" id="KW-0285">Flavoprotein</keyword>
<dbReference type="PANTHER" id="PTHR42973">
    <property type="entry name" value="BINDING OXIDOREDUCTASE, PUTATIVE (AFU_ORTHOLOGUE AFUA_1G17690)-RELATED"/>
    <property type="match status" value="1"/>
</dbReference>
<protein>
    <recommendedName>
        <fullName evidence="5">FAD-binding PCMH-type domain-containing protein</fullName>
    </recommendedName>
</protein>
<keyword evidence="7" id="KW-1185">Reference proteome</keyword>
<feature type="domain" description="FAD-binding PCMH-type" evidence="5">
    <location>
        <begin position="69"/>
        <end position="241"/>
    </location>
</feature>
<dbReference type="GO" id="GO:0071949">
    <property type="term" value="F:FAD binding"/>
    <property type="evidence" value="ECO:0007669"/>
    <property type="project" value="InterPro"/>
</dbReference>
<keyword evidence="4" id="KW-0560">Oxidoreductase</keyword>
<dbReference type="InterPro" id="IPR016166">
    <property type="entry name" value="FAD-bd_PCMH"/>
</dbReference>
<dbReference type="InterPro" id="IPR050416">
    <property type="entry name" value="FAD-linked_Oxidoreductase"/>
</dbReference>
<dbReference type="Proteomes" id="UP000481858">
    <property type="component" value="Unassembled WGS sequence"/>
</dbReference>
<dbReference type="InParanoid" id="A0A7C8MVB4"/>
<comment type="caution">
    <text evidence="6">The sequence shown here is derived from an EMBL/GenBank/DDBJ whole genome shotgun (WGS) entry which is preliminary data.</text>
</comment>
<dbReference type="EMBL" id="WUBL01000007">
    <property type="protein sequence ID" value="KAF2972270.1"/>
    <property type="molecule type" value="Genomic_DNA"/>
</dbReference>
<proteinExistence type="inferred from homology"/>
<dbReference type="OrthoDB" id="2151789at2759"/>
<evidence type="ECO:0000256" key="3">
    <source>
        <dbReference type="ARBA" id="ARBA00022827"/>
    </source>
</evidence>
<dbReference type="InterPro" id="IPR036318">
    <property type="entry name" value="FAD-bd_PCMH-like_sf"/>
</dbReference>
<organism evidence="6 7">
    <name type="scientific">Xylaria multiplex</name>
    <dbReference type="NCBI Taxonomy" id="323545"/>
    <lineage>
        <taxon>Eukaryota</taxon>
        <taxon>Fungi</taxon>
        <taxon>Dikarya</taxon>
        <taxon>Ascomycota</taxon>
        <taxon>Pezizomycotina</taxon>
        <taxon>Sordariomycetes</taxon>
        <taxon>Xylariomycetidae</taxon>
        <taxon>Xylariales</taxon>
        <taxon>Xylariaceae</taxon>
        <taxon>Xylaria</taxon>
    </lineage>
</organism>
<comment type="similarity">
    <text evidence="1">Belongs to the oxygen-dependent FAD-linked oxidoreductase family.</text>
</comment>
<dbReference type="PANTHER" id="PTHR42973:SF53">
    <property type="entry name" value="FAD-BINDING PCMH-TYPE DOMAIN-CONTAINING PROTEIN-RELATED"/>
    <property type="match status" value="1"/>
</dbReference>
<evidence type="ECO:0000256" key="1">
    <source>
        <dbReference type="ARBA" id="ARBA00005466"/>
    </source>
</evidence>
<sequence length="506" mass="54846">MMLSRYPRYFLTATTLLGFQAIAESIRQASLTASDICCQVIQRSGIPNVYFPNDTIYLERVESYWSLTSQLTPECFVLPRSTEEVSTLIKTLVKETQCQFAIRGGGHSSNAGTNNIEDGVTIDLSLLNSTTYDPATGLASIGPGSRWLNVYRTLDPLGVGVPGGRIGTVGVGGLLTGGGCSLYLYRQGFACDSVHSFEVVLADGRIVTASSEENSDLYKALKGGSSNFGIVTRFDMVTFHRSPIWTASLVHPESAGEAHVAAVKKWIDDVEGYQNSSAIVFWSYRPALKQTIILTGLADVSGTANPPILNDLLAIPGAISSTTKMTNMSDFALGTQAEGYRNIWFTVTLKNDEKILAKAVELHGKLVDEMKAESSDGDFETQCFFQPLPAVIGQHGRDRGGNMLGIDKLKENAVILLGSLAVNGLDQEALGREKMIAWKDDLESYITEADANIPYRYLNYADGSQDVVASYGEENVLTMMAVSRAYDPDGVFQSRVPGGFKIPKSV</sequence>
<name>A0A7C8MVB4_9PEZI</name>
<dbReference type="SUPFAM" id="SSF56176">
    <property type="entry name" value="FAD-binding/transporter-associated domain-like"/>
    <property type="match status" value="1"/>
</dbReference>
<dbReference type="Gene3D" id="3.30.465.10">
    <property type="match status" value="1"/>
</dbReference>
<accession>A0A7C8MVB4</accession>
<keyword evidence="3" id="KW-0274">FAD</keyword>